<dbReference type="NCBIfam" id="TIGR00444">
    <property type="entry name" value="mazG"/>
    <property type="match status" value="1"/>
</dbReference>
<dbReference type="EMBL" id="CP097901">
    <property type="protein sequence ID" value="WKC72636.1"/>
    <property type="molecule type" value="Genomic_DNA"/>
</dbReference>
<keyword evidence="2" id="KW-0378">Hydrolase</keyword>
<dbReference type="RefSeq" id="WP_320341236.1">
    <property type="nucleotide sequence ID" value="NZ_CP097901.1"/>
</dbReference>
<dbReference type="InterPro" id="IPR048015">
    <property type="entry name" value="NTP-PPase_MazG-like_N"/>
</dbReference>
<evidence type="ECO:0000313" key="2">
    <source>
        <dbReference type="EMBL" id="WKC72636.1"/>
    </source>
</evidence>
<dbReference type="PANTHER" id="PTHR30522">
    <property type="entry name" value="NUCLEOSIDE TRIPHOSPHATE PYROPHOSPHOHYDROLASE"/>
    <property type="match status" value="1"/>
</dbReference>
<gene>
    <name evidence="2" type="primary">mazG</name>
    <name evidence="2" type="ORF">TPLL2_0778</name>
</gene>
<dbReference type="Pfam" id="PF03819">
    <property type="entry name" value="MazG"/>
    <property type="match status" value="1"/>
</dbReference>
<dbReference type="Gene3D" id="1.10.287.1080">
    <property type="entry name" value="MazG-like"/>
    <property type="match status" value="2"/>
</dbReference>
<name>A0ABY9E6N7_9SPIR</name>
<dbReference type="InterPro" id="IPR011551">
    <property type="entry name" value="NTP_PyrPHydrolase_MazG"/>
</dbReference>
<dbReference type="GO" id="GO:0047429">
    <property type="term" value="F:nucleoside triphosphate diphosphatase activity"/>
    <property type="evidence" value="ECO:0007669"/>
    <property type="project" value="UniProtKB-EC"/>
</dbReference>
<dbReference type="InterPro" id="IPR004518">
    <property type="entry name" value="MazG-like_dom"/>
</dbReference>
<dbReference type="CDD" id="cd11528">
    <property type="entry name" value="NTP-PPase_MazG_Nterm"/>
    <property type="match status" value="1"/>
</dbReference>
<dbReference type="PANTHER" id="PTHR30522:SF0">
    <property type="entry name" value="NUCLEOSIDE TRIPHOSPHATE PYROPHOSPHOHYDROLASE"/>
    <property type="match status" value="1"/>
</dbReference>
<accession>A0ABY9E6N7</accession>
<dbReference type="SUPFAM" id="SSF101386">
    <property type="entry name" value="all-alpha NTP pyrophosphatases"/>
    <property type="match status" value="1"/>
</dbReference>
<sequence length="313" mass="34963">MSACAQAFYRLYEIIVRLRAPDGCAWDLAQTPVSMCSSFLEETYEALEAILEEGEAQHSSYAHVQEELGDVLMNVCMIAYMYEQRGVFSLADVVTALTEKLIRRHPHVFGQTEGFPGPENPKRAQTAQEVFDQWERIKTQVERRRAASPLEGIPRTVPPLMRASKMQKNASRARLFCPTRTEVVRECARTFRALRAMSENSAEQSATQAAHVAVGALLTAVISFAHLMGVDPVLALIRANADFVRRFSCACSIPAISGGTSIFLSRACHKPRRARTRASAVRKRARSRRLFFTRHKLGNMLQQDASLSPCVNC</sequence>
<proteinExistence type="predicted"/>
<feature type="domain" description="NTP pyrophosphohydrolase MazG-like" evidence="1">
    <location>
        <begin position="30"/>
        <end position="109"/>
    </location>
</feature>
<evidence type="ECO:0000313" key="3">
    <source>
        <dbReference type="Proteomes" id="UP001321460"/>
    </source>
</evidence>
<keyword evidence="3" id="KW-1185">Reference proteome</keyword>
<dbReference type="Proteomes" id="UP001321460">
    <property type="component" value="Chromosome"/>
</dbReference>
<dbReference type="EC" id="3.6.1.9" evidence="2"/>
<evidence type="ECO:0000259" key="1">
    <source>
        <dbReference type="Pfam" id="PF03819"/>
    </source>
</evidence>
<organism evidence="2 3">
    <name type="scientific">Treponema paraluiscuniculi</name>
    <dbReference type="NCBI Taxonomy" id="53435"/>
    <lineage>
        <taxon>Bacteria</taxon>
        <taxon>Pseudomonadati</taxon>
        <taxon>Spirochaetota</taxon>
        <taxon>Spirochaetia</taxon>
        <taxon>Spirochaetales</taxon>
        <taxon>Treponemataceae</taxon>
        <taxon>Treponema</taxon>
    </lineage>
</organism>
<reference evidence="2 3" key="1">
    <citation type="submission" date="2022-05" db="EMBL/GenBank/DDBJ databases">
        <title>Treponema leporis L2 test.</title>
        <authorList>
            <person name="Cejkova D."/>
        </authorList>
    </citation>
    <scope>NUCLEOTIDE SEQUENCE [LARGE SCALE GENOMIC DNA]</scope>
    <source>
        <strain evidence="2 3">L2</strain>
    </source>
</reference>
<protein>
    <submittedName>
        <fullName evidence="2">Nucleoside-triphosphate diphosphatase</fullName>
        <ecNumber evidence="2">3.6.1.9</ecNumber>
    </submittedName>
</protein>